<dbReference type="InterPro" id="IPR043160">
    <property type="entry name" value="Dynein_C_barrel"/>
</dbReference>
<dbReference type="GO" id="GO:0005524">
    <property type="term" value="F:ATP binding"/>
    <property type="evidence" value="ECO:0007669"/>
    <property type="project" value="UniProtKB-KW"/>
</dbReference>
<evidence type="ECO:0000256" key="4">
    <source>
        <dbReference type="ARBA" id="ARBA00022741"/>
    </source>
</evidence>
<dbReference type="GO" id="GO:0005874">
    <property type="term" value="C:microtubule"/>
    <property type="evidence" value="ECO:0007669"/>
    <property type="project" value="UniProtKB-KW"/>
</dbReference>
<dbReference type="GO" id="GO:0005930">
    <property type="term" value="C:axoneme"/>
    <property type="evidence" value="ECO:0007669"/>
    <property type="project" value="UniProtKB-SubCell"/>
</dbReference>
<evidence type="ECO:0000259" key="16">
    <source>
        <dbReference type="Pfam" id="PF12781"/>
    </source>
</evidence>
<dbReference type="FunFam" id="1.10.8.1220:FF:000001">
    <property type="entry name" value="Dynein axonemal heavy chain 5"/>
    <property type="match status" value="1"/>
</dbReference>
<evidence type="ECO:0000259" key="17">
    <source>
        <dbReference type="Pfam" id="PF18198"/>
    </source>
</evidence>
<dbReference type="FunFam" id="1.10.8.720:FF:000001">
    <property type="entry name" value="dynein heavy chain 7, axonemal"/>
    <property type="match status" value="1"/>
</dbReference>
<dbReference type="GO" id="GO:0051959">
    <property type="term" value="F:dynein light intermediate chain binding"/>
    <property type="evidence" value="ECO:0007669"/>
    <property type="project" value="InterPro"/>
</dbReference>
<evidence type="ECO:0000313" key="20">
    <source>
        <dbReference type="Proteomes" id="UP001190700"/>
    </source>
</evidence>
<dbReference type="Gene3D" id="1.20.1270.280">
    <property type="match status" value="1"/>
</dbReference>
<feature type="coiled-coil region" evidence="12">
    <location>
        <begin position="813"/>
        <end position="840"/>
    </location>
</feature>
<evidence type="ECO:0000259" key="14">
    <source>
        <dbReference type="Pfam" id="PF12777"/>
    </source>
</evidence>
<dbReference type="FunFam" id="3.40.50.300:FF:001145">
    <property type="entry name" value="Putative dynein heavy chain"/>
    <property type="match status" value="1"/>
</dbReference>
<dbReference type="InterPro" id="IPR035706">
    <property type="entry name" value="AAA_9"/>
</dbReference>
<evidence type="ECO:0000256" key="12">
    <source>
        <dbReference type="SAM" id="Coils"/>
    </source>
</evidence>
<feature type="domain" description="Dynein heavy chain AAA module D4" evidence="15">
    <location>
        <begin position="227"/>
        <end position="272"/>
    </location>
</feature>
<evidence type="ECO:0000256" key="7">
    <source>
        <dbReference type="ARBA" id="ARBA00023054"/>
    </source>
</evidence>
<dbReference type="Gene3D" id="1.20.920.20">
    <property type="match status" value="1"/>
</dbReference>
<dbReference type="Gene3D" id="1.10.8.1220">
    <property type="match status" value="1"/>
</dbReference>
<evidence type="ECO:0000256" key="1">
    <source>
        <dbReference type="ARBA" id="ARBA00004430"/>
    </source>
</evidence>
<dbReference type="FunFam" id="3.10.490.20:FF:000005">
    <property type="entry name" value="Dynein axonemal heavy chain 6"/>
    <property type="match status" value="1"/>
</dbReference>
<feature type="coiled-coil region" evidence="12">
    <location>
        <begin position="500"/>
        <end position="555"/>
    </location>
</feature>
<evidence type="ECO:0000256" key="5">
    <source>
        <dbReference type="ARBA" id="ARBA00022840"/>
    </source>
</evidence>
<dbReference type="PANTHER" id="PTHR22878:SF68">
    <property type="entry name" value="DYNEIN HEAVY CHAIN 6, AXONEMAL-LIKE"/>
    <property type="match status" value="1"/>
</dbReference>
<dbReference type="Pfam" id="PF18198">
    <property type="entry name" value="AAA_lid_11"/>
    <property type="match status" value="1"/>
</dbReference>
<proteinExistence type="predicted"/>
<feature type="domain" description="Dynein heavy chain AAA module D4" evidence="15">
    <location>
        <begin position="71"/>
        <end position="226"/>
    </location>
</feature>
<evidence type="ECO:0000259" key="13">
    <source>
        <dbReference type="Pfam" id="PF03028"/>
    </source>
</evidence>
<dbReference type="InterPro" id="IPR026983">
    <property type="entry name" value="DHC"/>
</dbReference>
<dbReference type="FunFam" id="3.40.50.300:FF:000362">
    <property type="entry name" value="Dynein, axonemal, heavy chain 6"/>
    <property type="match status" value="1"/>
</dbReference>
<comment type="caution">
    <text evidence="19">The sequence shown here is derived from an EMBL/GenBank/DDBJ whole genome shotgun (WGS) entry which is preliminary data.</text>
</comment>
<dbReference type="FunFam" id="3.40.50.300:FF:002141">
    <property type="entry name" value="Dynein heavy chain"/>
    <property type="match status" value="1"/>
</dbReference>
<evidence type="ECO:0000313" key="19">
    <source>
        <dbReference type="EMBL" id="KAK3243833.1"/>
    </source>
</evidence>
<dbReference type="GO" id="GO:0008569">
    <property type="term" value="F:minus-end-directed microtubule motor activity"/>
    <property type="evidence" value="ECO:0007669"/>
    <property type="project" value="InterPro"/>
</dbReference>
<dbReference type="GO" id="GO:0007018">
    <property type="term" value="P:microtubule-based movement"/>
    <property type="evidence" value="ECO:0007669"/>
    <property type="project" value="InterPro"/>
</dbReference>
<dbReference type="InterPro" id="IPR041658">
    <property type="entry name" value="AAA_lid_11"/>
</dbReference>
<dbReference type="Gene3D" id="6.10.140.1060">
    <property type="match status" value="1"/>
</dbReference>
<evidence type="ECO:0000256" key="10">
    <source>
        <dbReference type="ARBA" id="ARBA00023212"/>
    </source>
</evidence>
<feature type="domain" description="Dynein heavy chain region D6 P-loop" evidence="13">
    <location>
        <begin position="1116"/>
        <end position="1232"/>
    </location>
</feature>
<name>A0AAE0EX71_9CHLO</name>
<dbReference type="InterPro" id="IPR004273">
    <property type="entry name" value="Dynein_heavy_D6_P-loop"/>
</dbReference>
<dbReference type="GO" id="GO:0045505">
    <property type="term" value="F:dynein intermediate chain binding"/>
    <property type="evidence" value="ECO:0007669"/>
    <property type="project" value="InterPro"/>
</dbReference>
<evidence type="ECO:0000256" key="9">
    <source>
        <dbReference type="ARBA" id="ARBA00023175"/>
    </source>
</evidence>
<evidence type="ECO:0000256" key="8">
    <source>
        <dbReference type="ARBA" id="ARBA00023069"/>
    </source>
</evidence>
<comment type="subcellular location">
    <subcellularLocation>
        <location evidence="1">Cytoplasm</location>
        <location evidence="1">Cytoskeleton</location>
        <location evidence="1">Cilium axoneme</location>
    </subcellularLocation>
</comment>
<feature type="domain" description="Dynein heavy chain coiled coil stalk" evidence="14">
    <location>
        <begin position="285"/>
        <end position="614"/>
    </location>
</feature>
<dbReference type="EMBL" id="LGRX02032618">
    <property type="protein sequence ID" value="KAK3243833.1"/>
    <property type="molecule type" value="Genomic_DNA"/>
</dbReference>
<sequence length="1723" mass="194747">MLHEMLARSFGVSEAHDALFVDRNIIFGDYLRMGATGEDRMYEEVVSTEKLGTLLEDYLDEYNLAHSSTVKLVFFMDAISHISRLARVLRQPRGNMLLVGVGGSGKQSLTRFACFMAEYQCFQIELSRAYGMNEFHEDLKKLYKIAGVQGSPVTFLFTDTQIVNEGFVEDINNLLNTGEVPGLFPPDERERIIHEIRPYCEERNLPQTRDSMYATFISRVRENLHVESIAKMCVQIHTSVTAASEKFFQELRRRFYTTPKSYLDLISLYVTLLQSKREELTQARDRLLNGLRKLRETEHMVDSMRVELNELQPVLKEKTEITKQLLVQVTADQEEAVKVRDVVLTEEAEVQKSAAQTQAIWDDAEADLAEAMPAMNSAIEALNALNKGDITEIKSFPKPPVMVQKTMEAVCTLLSEKADWDTAKKVLSDVQLIKKLTEFDKDGMTDKIMKGIRKYIDDPTFTPDQVAKQSNAAKSLCLWVHAMDKYARVSKIVAPKKAALKQAQEMLDQSKAMLKSKKEQLAEVDAQVAALRTQLTDAEAEEKSLQEQAEMTRKRLIRAGKLTTGLADEEVRWAQTAQEIQEAMGLLVGDVFLSAASISYYGPFTGPYRDELVELWCTACKKMDIPVSDKFDLRETLSKAVEVREWNIWGLPTDDVSIDNGILVTRGRRWPLMIDPQGQANKWVKAMEVKNGARVTKLTDPNLLRTLENSIRIGNPVLLEDVDEHLDPALEPILQKQILKQGNRMLMRLGDSDVDYDPGFKLYITTKLPNPHYLPEVCIKVTIINFTVTMKGLEDQLLGDLVRKERPDLEENKDRLVINISSDKKQLKDLEDKILKLLKESEGNILDDELLINTLNNSKLTSSVITVRVKEAEETEKEINANRELFRSVPVRGSILYFVLADLSLIDPMYQFSLSYFVMLFNKCIDLSEPSEVLEERLDILLTFTTEYVYRNVCRSLFEQHKMIFSFLITSSIHRATGRIAPAEWNFLMRGAGALTDVQNLPGSDRNCPPFIPLERWGTVRSLASGVPTMSEIAMSILERPLDWSSYAASAEPYAFTHYPEGCPKPSPFHKLLLVKTLKEDMLGTALCHFVREMMGDRFVENPPFSLDDIYKDTSKVTPIIFILSTGADPTGMLQRFGSKMKREPGERLHIISLGQGQGPIAEATVQKGLKAGDWVCLQNCHLASSWMMTLEKLVESLQTNAENHEDFRLWLTSMPSADFPVPVLQIGIKVTNEPPKGVRANLLRTFADMTDEYLESCSKPRAWKKLLFACSFFHAILQERRKFGPLGWNIRYDFSNSDLECSLKTLKMFLEENDHIPWPALVYVTGQINYGGRVTDDLDRRCLMSILSKFYTPEVMEDSYTFSASGLYRAPGDSALAGYLEYIRQLPGEETPEVFGMHANANITFQLQETQKIIETVLSIQPRLAAAEGGKSSDDIVTEVASDIKEALPDSLERNDAGPSTFEVESNGHITSLGIVLMQEMDRLNRLLRSLQVSLTSLLRAIQGLVVMSADLEVMFTCLLNNQVPGMWTRVAYPSLKPLSSWVADFHQRYDFLRGWLKVGQPKCYWLPGLFFPQGFLTGALQTHARKYKIPIDTLNFTFALLDIEDPEDIKERPQDGVYINGLFLDGAQWDHKTKCMREAESSVMFSKLPIILFLPTQDAEPPTSEYQCPLYKTAVRAGVLSTTGQSTNYVLSISLPLPKSGPSSEPTFWVLQGIAALCALS</sequence>
<keyword evidence="2" id="KW-0963">Cytoplasm</keyword>
<dbReference type="Pfam" id="PF12777">
    <property type="entry name" value="MT"/>
    <property type="match status" value="1"/>
</dbReference>
<keyword evidence="10" id="KW-0206">Cytoskeleton</keyword>
<dbReference type="Proteomes" id="UP001190700">
    <property type="component" value="Unassembled WGS sequence"/>
</dbReference>
<keyword evidence="20" id="KW-1185">Reference proteome</keyword>
<dbReference type="Gene3D" id="1.10.8.720">
    <property type="entry name" value="Region D6 of dynein motor"/>
    <property type="match status" value="1"/>
</dbReference>
<keyword evidence="7 12" id="KW-0175">Coiled coil</keyword>
<evidence type="ECO:0000256" key="3">
    <source>
        <dbReference type="ARBA" id="ARBA00022701"/>
    </source>
</evidence>
<keyword evidence="3" id="KW-0493">Microtubule</keyword>
<dbReference type="FunFam" id="1.20.920.20:FF:000001">
    <property type="entry name" value="dynein heavy chain 2, axonemal"/>
    <property type="match status" value="1"/>
</dbReference>
<accession>A0AAE0EX71</accession>
<keyword evidence="11" id="KW-0966">Cell projection</keyword>
<dbReference type="InterPro" id="IPR041228">
    <property type="entry name" value="Dynein_C"/>
</dbReference>
<dbReference type="Pfam" id="PF18199">
    <property type="entry name" value="Dynein_C"/>
    <property type="match status" value="1"/>
</dbReference>
<keyword evidence="5" id="KW-0067">ATP-binding</keyword>
<feature type="domain" description="Dynein heavy chain C-terminal" evidence="18">
    <location>
        <begin position="1409"/>
        <end position="1720"/>
    </location>
</feature>
<dbReference type="InterPro" id="IPR042219">
    <property type="entry name" value="AAA_lid_11_sf"/>
</dbReference>
<protein>
    <submittedName>
        <fullName evidence="19">Uncharacterized protein</fullName>
    </submittedName>
</protein>
<dbReference type="InterPro" id="IPR027417">
    <property type="entry name" value="P-loop_NTPase"/>
</dbReference>
<keyword evidence="9" id="KW-0505">Motor protein</keyword>
<evidence type="ECO:0000256" key="6">
    <source>
        <dbReference type="ARBA" id="ARBA00023017"/>
    </source>
</evidence>
<dbReference type="Gene3D" id="3.40.50.300">
    <property type="entry name" value="P-loop containing nucleotide triphosphate hydrolases"/>
    <property type="match status" value="3"/>
</dbReference>
<feature type="domain" description="Dynein heavy chain AAA lid" evidence="17">
    <location>
        <begin position="1264"/>
        <end position="1402"/>
    </location>
</feature>
<gene>
    <name evidence="19" type="ORF">CYMTET_46533</name>
</gene>
<keyword evidence="8" id="KW-0969">Cilium</keyword>
<dbReference type="GO" id="GO:0060271">
    <property type="term" value="P:cilium assembly"/>
    <property type="evidence" value="ECO:0007669"/>
    <property type="project" value="UniProtKB-ARBA"/>
</dbReference>
<dbReference type="InterPro" id="IPR024743">
    <property type="entry name" value="Dynein_HC_stalk"/>
</dbReference>
<dbReference type="GO" id="GO:0030286">
    <property type="term" value="C:dynein complex"/>
    <property type="evidence" value="ECO:0007669"/>
    <property type="project" value="UniProtKB-KW"/>
</dbReference>
<keyword evidence="4" id="KW-0547">Nucleotide-binding</keyword>
<feature type="domain" description="Dynein heavy chain ATP-binding dynein motor region" evidence="16">
    <location>
        <begin position="644"/>
        <end position="865"/>
    </location>
</feature>
<dbReference type="Gene3D" id="3.10.490.20">
    <property type="match status" value="1"/>
</dbReference>
<evidence type="ECO:0000259" key="15">
    <source>
        <dbReference type="Pfam" id="PF12780"/>
    </source>
</evidence>
<reference evidence="19 20" key="1">
    <citation type="journal article" date="2015" name="Genome Biol. Evol.">
        <title>Comparative Genomics of a Bacterivorous Green Alga Reveals Evolutionary Causalities and Consequences of Phago-Mixotrophic Mode of Nutrition.</title>
        <authorList>
            <person name="Burns J.A."/>
            <person name="Paasch A."/>
            <person name="Narechania A."/>
            <person name="Kim E."/>
        </authorList>
    </citation>
    <scope>NUCLEOTIDE SEQUENCE [LARGE SCALE GENOMIC DNA]</scope>
    <source>
        <strain evidence="19 20">PLY_AMNH</strain>
    </source>
</reference>
<dbReference type="Pfam" id="PF12780">
    <property type="entry name" value="AAA_8"/>
    <property type="match status" value="2"/>
</dbReference>
<evidence type="ECO:0000259" key="18">
    <source>
        <dbReference type="Pfam" id="PF18199"/>
    </source>
</evidence>
<keyword evidence="6" id="KW-0243">Dynein</keyword>
<dbReference type="Pfam" id="PF03028">
    <property type="entry name" value="Dynein_heavy"/>
    <property type="match status" value="1"/>
</dbReference>
<dbReference type="Gene3D" id="1.20.920.30">
    <property type="match status" value="1"/>
</dbReference>
<evidence type="ECO:0000256" key="11">
    <source>
        <dbReference type="ARBA" id="ARBA00023273"/>
    </source>
</evidence>
<evidence type="ECO:0000256" key="2">
    <source>
        <dbReference type="ARBA" id="ARBA00022490"/>
    </source>
</evidence>
<organism evidence="19 20">
    <name type="scientific">Cymbomonas tetramitiformis</name>
    <dbReference type="NCBI Taxonomy" id="36881"/>
    <lineage>
        <taxon>Eukaryota</taxon>
        <taxon>Viridiplantae</taxon>
        <taxon>Chlorophyta</taxon>
        <taxon>Pyramimonadophyceae</taxon>
        <taxon>Pyramimonadales</taxon>
        <taxon>Pyramimonadaceae</taxon>
        <taxon>Cymbomonas</taxon>
    </lineage>
</organism>
<dbReference type="PANTHER" id="PTHR22878">
    <property type="entry name" value="DYNEIN HEAVY CHAIN 6, AXONEMAL-LIKE-RELATED"/>
    <property type="match status" value="1"/>
</dbReference>
<dbReference type="Pfam" id="PF12781">
    <property type="entry name" value="AAA_9"/>
    <property type="match status" value="1"/>
</dbReference>
<dbReference type="SUPFAM" id="SSF52540">
    <property type="entry name" value="P-loop containing nucleoside triphosphate hydrolases"/>
    <property type="match status" value="1"/>
</dbReference>
<dbReference type="InterPro" id="IPR024317">
    <property type="entry name" value="Dynein_heavy_chain_D4_dom"/>
</dbReference>